<reference evidence="2" key="1">
    <citation type="submission" date="2014-11" db="EMBL/GenBank/DDBJ databases">
        <authorList>
            <person name="Amaro Gonzalez C."/>
        </authorList>
    </citation>
    <scope>NUCLEOTIDE SEQUENCE</scope>
</reference>
<sequence length="32" mass="3728">MNGHEAYNSHHMNSVTHAHGKRLLKVHYQSNE</sequence>
<feature type="region of interest" description="Disordered" evidence="1">
    <location>
        <begin position="1"/>
        <end position="32"/>
    </location>
</feature>
<name>A0A0E9TEU4_ANGAN</name>
<evidence type="ECO:0000313" key="2">
    <source>
        <dbReference type="EMBL" id="JAH51967.1"/>
    </source>
</evidence>
<proteinExistence type="predicted"/>
<dbReference type="EMBL" id="GBXM01056610">
    <property type="protein sequence ID" value="JAH51967.1"/>
    <property type="molecule type" value="Transcribed_RNA"/>
</dbReference>
<dbReference type="AlphaFoldDB" id="A0A0E9TEU4"/>
<organism evidence="2">
    <name type="scientific">Anguilla anguilla</name>
    <name type="common">European freshwater eel</name>
    <name type="synonym">Muraena anguilla</name>
    <dbReference type="NCBI Taxonomy" id="7936"/>
    <lineage>
        <taxon>Eukaryota</taxon>
        <taxon>Metazoa</taxon>
        <taxon>Chordata</taxon>
        <taxon>Craniata</taxon>
        <taxon>Vertebrata</taxon>
        <taxon>Euteleostomi</taxon>
        <taxon>Actinopterygii</taxon>
        <taxon>Neopterygii</taxon>
        <taxon>Teleostei</taxon>
        <taxon>Anguilliformes</taxon>
        <taxon>Anguillidae</taxon>
        <taxon>Anguilla</taxon>
    </lineage>
</organism>
<reference evidence="2" key="2">
    <citation type="journal article" date="2015" name="Fish Shellfish Immunol.">
        <title>Early steps in the European eel (Anguilla anguilla)-Vibrio vulnificus interaction in the gills: Role of the RtxA13 toxin.</title>
        <authorList>
            <person name="Callol A."/>
            <person name="Pajuelo D."/>
            <person name="Ebbesson L."/>
            <person name="Teles M."/>
            <person name="MacKenzie S."/>
            <person name="Amaro C."/>
        </authorList>
    </citation>
    <scope>NUCLEOTIDE SEQUENCE</scope>
</reference>
<protein>
    <submittedName>
        <fullName evidence="2">Uncharacterized protein</fullName>
    </submittedName>
</protein>
<accession>A0A0E9TEU4</accession>
<evidence type="ECO:0000256" key="1">
    <source>
        <dbReference type="SAM" id="MobiDB-lite"/>
    </source>
</evidence>